<evidence type="ECO:0000256" key="3">
    <source>
        <dbReference type="PROSITE-ProRule" id="PRU00023"/>
    </source>
</evidence>
<feature type="repeat" description="ANK" evidence="3">
    <location>
        <begin position="109"/>
        <end position="141"/>
    </location>
</feature>
<dbReference type="Pfam" id="PF00023">
    <property type="entry name" value="Ank"/>
    <property type="match status" value="2"/>
</dbReference>
<dbReference type="AlphaFoldDB" id="A0A559KBP1"/>
<evidence type="ECO:0000313" key="4">
    <source>
        <dbReference type="EMBL" id="TVY09550.1"/>
    </source>
</evidence>
<dbReference type="SMART" id="SM00248">
    <property type="entry name" value="ANK"/>
    <property type="match status" value="4"/>
</dbReference>
<dbReference type="PRINTS" id="PR01415">
    <property type="entry name" value="ANKYRIN"/>
</dbReference>
<feature type="repeat" description="ANK" evidence="3">
    <location>
        <begin position="144"/>
        <end position="176"/>
    </location>
</feature>
<feature type="repeat" description="ANK" evidence="3">
    <location>
        <begin position="177"/>
        <end position="209"/>
    </location>
</feature>
<dbReference type="InterPro" id="IPR036770">
    <property type="entry name" value="Ankyrin_rpt-contain_sf"/>
</dbReference>
<dbReference type="InterPro" id="IPR002110">
    <property type="entry name" value="Ankyrin_rpt"/>
</dbReference>
<gene>
    <name evidence="4" type="ORF">FPZ49_12480</name>
</gene>
<dbReference type="PROSITE" id="PS50297">
    <property type="entry name" value="ANK_REP_REGION"/>
    <property type="match status" value="5"/>
</dbReference>
<name>A0A559KBP1_9BACL</name>
<protein>
    <submittedName>
        <fullName evidence="4">Ankyrin repeat domain-containing protein</fullName>
    </submittedName>
</protein>
<dbReference type="Proteomes" id="UP000317036">
    <property type="component" value="Unassembled WGS sequence"/>
</dbReference>
<sequence length="233" mass="24490">MGVNRIGEGFRSMNTSTSLEQLIKAIKARDAAQANAVLDASPHAAHERDAQGNSPLLLAQYYGAKPIVELLLQRGVTLSVFEAAAVGRLDAVQAGLDAEPSLVNGVSHDGFSPLGLAAFFGRVDVAGELLLRGADVHAASRNAMRVQPLHSAAAGRHAALARMLIEHGADVHARQQSGWTPLHSASQNGQAELVRLLLERGADPHAASDDGATPLELARRAGHAEQLEPLLAR</sequence>
<evidence type="ECO:0000256" key="2">
    <source>
        <dbReference type="ARBA" id="ARBA00023043"/>
    </source>
</evidence>
<keyword evidence="1" id="KW-0677">Repeat</keyword>
<dbReference type="EMBL" id="VNJI01000013">
    <property type="protein sequence ID" value="TVY09550.1"/>
    <property type="molecule type" value="Genomic_DNA"/>
</dbReference>
<proteinExistence type="predicted"/>
<dbReference type="Gene3D" id="1.25.40.20">
    <property type="entry name" value="Ankyrin repeat-containing domain"/>
    <property type="match status" value="2"/>
</dbReference>
<feature type="repeat" description="ANK" evidence="3">
    <location>
        <begin position="210"/>
        <end position="233"/>
    </location>
</feature>
<organism evidence="4 5">
    <name type="scientific">Paenibacillus cremeus</name>
    <dbReference type="NCBI Taxonomy" id="2163881"/>
    <lineage>
        <taxon>Bacteria</taxon>
        <taxon>Bacillati</taxon>
        <taxon>Bacillota</taxon>
        <taxon>Bacilli</taxon>
        <taxon>Bacillales</taxon>
        <taxon>Paenibacillaceae</taxon>
        <taxon>Paenibacillus</taxon>
    </lineage>
</organism>
<dbReference type="OrthoDB" id="5622506at2"/>
<dbReference type="PANTHER" id="PTHR24171">
    <property type="entry name" value="ANKYRIN REPEAT DOMAIN-CONTAINING PROTEIN 39-RELATED"/>
    <property type="match status" value="1"/>
</dbReference>
<comment type="caution">
    <text evidence="4">The sequence shown here is derived from an EMBL/GenBank/DDBJ whole genome shotgun (WGS) entry which is preliminary data.</text>
</comment>
<evidence type="ECO:0000256" key="1">
    <source>
        <dbReference type="ARBA" id="ARBA00022737"/>
    </source>
</evidence>
<reference evidence="4 5" key="1">
    <citation type="submission" date="2019-07" db="EMBL/GenBank/DDBJ databases">
        <authorList>
            <person name="Kim J."/>
        </authorList>
    </citation>
    <scope>NUCLEOTIDE SEQUENCE [LARGE SCALE GENOMIC DNA]</scope>
    <source>
        <strain evidence="4 5">JC52</strain>
    </source>
</reference>
<keyword evidence="2 3" id="KW-0040">ANK repeat</keyword>
<dbReference type="SUPFAM" id="SSF48403">
    <property type="entry name" value="Ankyrin repeat"/>
    <property type="match status" value="1"/>
</dbReference>
<dbReference type="PROSITE" id="PS50088">
    <property type="entry name" value="ANK_REPEAT"/>
    <property type="match status" value="5"/>
</dbReference>
<evidence type="ECO:0000313" key="5">
    <source>
        <dbReference type="Proteomes" id="UP000317036"/>
    </source>
</evidence>
<accession>A0A559KBP1</accession>
<dbReference type="PANTHER" id="PTHR24171:SF9">
    <property type="entry name" value="ANKYRIN REPEAT DOMAIN-CONTAINING PROTEIN 39"/>
    <property type="match status" value="1"/>
</dbReference>
<dbReference type="Pfam" id="PF13857">
    <property type="entry name" value="Ank_5"/>
    <property type="match status" value="1"/>
</dbReference>
<feature type="repeat" description="ANK" evidence="3">
    <location>
        <begin position="51"/>
        <end position="83"/>
    </location>
</feature>
<keyword evidence="5" id="KW-1185">Reference proteome</keyword>